<proteinExistence type="inferred from homology"/>
<keyword evidence="2" id="KW-0229">DNA integration</keyword>
<keyword evidence="4" id="KW-0233">DNA recombination</keyword>
<keyword evidence="7" id="KW-1185">Reference proteome</keyword>
<evidence type="ECO:0000313" key="6">
    <source>
        <dbReference type="EMBL" id="SDL57733.1"/>
    </source>
</evidence>
<reference evidence="6 7" key="1">
    <citation type="submission" date="2016-10" db="EMBL/GenBank/DDBJ databases">
        <authorList>
            <person name="de Groot N.N."/>
        </authorList>
    </citation>
    <scope>NUCLEOTIDE SEQUENCE [LARGE SCALE GENOMIC DNA]</scope>
    <source>
        <strain evidence="6 7">DSM 25294</strain>
    </source>
</reference>
<evidence type="ECO:0000256" key="1">
    <source>
        <dbReference type="ARBA" id="ARBA00008857"/>
    </source>
</evidence>
<dbReference type="OrthoDB" id="9795573at2"/>
<dbReference type="Gene3D" id="1.10.443.10">
    <property type="entry name" value="Intergrase catalytic core"/>
    <property type="match status" value="1"/>
</dbReference>
<accession>A0A1G9L7K9</accession>
<gene>
    <name evidence="6" type="ORF">SAMN04488026_10956</name>
</gene>
<dbReference type="EMBL" id="FNEK01000095">
    <property type="protein sequence ID" value="SDL57733.1"/>
    <property type="molecule type" value="Genomic_DNA"/>
</dbReference>
<evidence type="ECO:0000256" key="4">
    <source>
        <dbReference type="ARBA" id="ARBA00023172"/>
    </source>
</evidence>
<dbReference type="GO" id="GO:0003677">
    <property type="term" value="F:DNA binding"/>
    <property type="evidence" value="ECO:0007669"/>
    <property type="project" value="UniProtKB-KW"/>
</dbReference>
<dbReference type="Proteomes" id="UP000199382">
    <property type="component" value="Unassembled WGS sequence"/>
</dbReference>
<organism evidence="6 7">
    <name type="scientific">Aliiruegeria lutimaris</name>
    <dbReference type="NCBI Taxonomy" id="571298"/>
    <lineage>
        <taxon>Bacteria</taxon>
        <taxon>Pseudomonadati</taxon>
        <taxon>Pseudomonadota</taxon>
        <taxon>Alphaproteobacteria</taxon>
        <taxon>Rhodobacterales</taxon>
        <taxon>Roseobacteraceae</taxon>
        <taxon>Aliiruegeria</taxon>
    </lineage>
</organism>
<dbReference type="InterPro" id="IPR010998">
    <property type="entry name" value="Integrase_recombinase_N"/>
</dbReference>
<protein>
    <submittedName>
        <fullName evidence="6">Phage integrase family protein</fullName>
    </submittedName>
</protein>
<dbReference type="Gene3D" id="3.30.160.390">
    <property type="entry name" value="Integrase, DNA-binding domain"/>
    <property type="match status" value="1"/>
</dbReference>
<keyword evidence="3" id="KW-0238">DNA-binding</keyword>
<dbReference type="InterPro" id="IPR002104">
    <property type="entry name" value="Integrase_catalytic"/>
</dbReference>
<dbReference type="GO" id="GO:0006310">
    <property type="term" value="P:DNA recombination"/>
    <property type="evidence" value="ECO:0007669"/>
    <property type="project" value="UniProtKB-KW"/>
</dbReference>
<dbReference type="Pfam" id="PF22022">
    <property type="entry name" value="Phage_int_M"/>
    <property type="match status" value="1"/>
</dbReference>
<dbReference type="InterPro" id="IPR013762">
    <property type="entry name" value="Integrase-like_cat_sf"/>
</dbReference>
<dbReference type="PROSITE" id="PS51898">
    <property type="entry name" value="TYR_RECOMBINASE"/>
    <property type="match status" value="1"/>
</dbReference>
<dbReference type="GO" id="GO:0015074">
    <property type="term" value="P:DNA integration"/>
    <property type="evidence" value="ECO:0007669"/>
    <property type="project" value="UniProtKB-KW"/>
</dbReference>
<dbReference type="Gene3D" id="1.10.150.130">
    <property type="match status" value="1"/>
</dbReference>
<evidence type="ECO:0000256" key="3">
    <source>
        <dbReference type="ARBA" id="ARBA00023125"/>
    </source>
</evidence>
<sequence length="378" mass="42256">MAVDILSETKCKNLEDGKHSDGRGLYLFVRGASRTWSLRYTDPSGRRREMSLGVYPDVSLKAARAKRDEARTGLAEGYDPQAVRQAVEDRTVATITAKCFDAIKGDLKGNGEAGRWLSPVNTHILPKLGGMDITKLTATQVRDALSPVWRSKTSASEKALQRLGIVMRHAAAAFPGEMDLQVVQNARILLGSQGHKVTNIPAMPWADLPAFYAKLGETPTELAMRLLILTASRSRPVRMARVEQFEDGVWNIPAENMKNSQSFRVPMSEEARRVVEAAVPLARDGFLFCAYRGKPISDAAMAKFLDRAGLEYRPHGFRSSFRDWAEEHGEDWTLAEVSLAHSVGTKTQRSYQRSDLLEQRRLLMDRWAEWVTHTSRNG</sequence>
<dbReference type="InterPro" id="IPR053876">
    <property type="entry name" value="Phage_int_M"/>
</dbReference>
<dbReference type="PANTHER" id="PTHR30629:SF2">
    <property type="entry name" value="PROPHAGE INTEGRASE INTS-RELATED"/>
    <property type="match status" value="1"/>
</dbReference>
<dbReference type="Pfam" id="PF13356">
    <property type="entry name" value="Arm-DNA-bind_3"/>
    <property type="match status" value="1"/>
</dbReference>
<dbReference type="InterPro" id="IPR050808">
    <property type="entry name" value="Phage_Integrase"/>
</dbReference>
<evidence type="ECO:0000313" key="7">
    <source>
        <dbReference type="Proteomes" id="UP000199382"/>
    </source>
</evidence>
<feature type="domain" description="Tyr recombinase" evidence="5">
    <location>
        <begin position="198"/>
        <end position="364"/>
    </location>
</feature>
<dbReference type="SUPFAM" id="SSF56349">
    <property type="entry name" value="DNA breaking-rejoining enzymes"/>
    <property type="match status" value="1"/>
</dbReference>
<dbReference type="RefSeq" id="WP_093163948.1">
    <property type="nucleotide sequence ID" value="NZ_FNEK01000095.1"/>
</dbReference>
<name>A0A1G9L7K9_9RHOB</name>
<dbReference type="InterPro" id="IPR011010">
    <property type="entry name" value="DNA_brk_join_enz"/>
</dbReference>
<evidence type="ECO:0000256" key="2">
    <source>
        <dbReference type="ARBA" id="ARBA00022908"/>
    </source>
</evidence>
<dbReference type="Pfam" id="PF00589">
    <property type="entry name" value="Phage_integrase"/>
    <property type="match status" value="1"/>
</dbReference>
<dbReference type="AlphaFoldDB" id="A0A1G9L7K9"/>
<dbReference type="CDD" id="cd00801">
    <property type="entry name" value="INT_P4_C"/>
    <property type="match status" value="1"/>
</dbReference>
<dbReference type="STRING" id="571298.SAMN04488026_10956"/>
<dbReference type="InterPro" id="IPR025166">
    <property type="entry name" value="Integrase_DNA_bind_dom"/>
</dbReference>
<comment type="similarity">
    <text evidence="1">Belongs to the 'phage' integrase family.</text>
</comment>
<dbReference type="InterPro" id="IPR038488">
    <property type="entry name" value="Integrase_DNA-bd_sf"/>
</dbReference>
<evidence type="ECO:0000259" key="5">
    <source>
        <dbReference type="PROSITE" id="PS51898"/>
    </source>
</evidence>
<dbReference type="PANTHER" id="PTHR30629">
    <property type="entry name" value="PROPHAGE INTEGRASE"/>
    <property type="match status" value="1"/>
</dbReference>